<accession>A0AAQ3N771</accession>
<reference evidence="2 3" key="1">
    <citation type="journal article" date="2023" name="Life. Sci Alliance">
        <title>Evolutionary insights into 3D genome organization and epigenetic landscape of Vigna mungo.</title>
        <authorList>
            <person name="Junaid A."/>
            <person name="Singh B."/>
            <person name="Bhatia S."/>
        </authorList>
    </citation>
    <scope>NUCLEOTIDE SEQUENCE [LARGE SCALE GENOMIC DNA]</scope>
    <source>
        <strain evidence="2">Urdbean</strain>
    </source>
</reference>
<name>A0AAQ3N771_VIGMU</name>
<evidence type="ECO:0000256" key="1">
    <source>
        <dbReference type="SAM" id="SignalP"/>
    </source>
</evidence>
<evidence type="ECO:0000313" key="3">
    <source>
        <dbReference type="Proteomes" id="UP001374535"/>
    </source>
</evidence>
<feature type="chain" id="PRO_5042897872" evidence="1">
    <location>
        <begin position="25"/>
        <end position="137"/>
    </location>
</feature>
<keyword evidence="3" id="KW-1185">Reference proteome</keyword>
<sequence length="137" mass="15294">MKSNRVAIVVMIMLGFVEILSVEAVNTCPVQCSLLCFVSDGPSFWECYDKCIAKCNKVPASAYNCITKCGVNKTVTVTVGNCFLMKFIFTFVNVFIVYNSTDLPFHLIYNGFYVSDDRGHVTDVADSCLQNCPRLEE</sequence>
<dbReference type="Proteomes" id="UP001374535">
    <property type="component" value="Chromosome 7"/>
</dbReference>
<dbReference type="AlphaFoldDB" id="A0AAQ3N771"/>
<dbReference type="EMBL" id="CP144694">
    <property type="protein sequence ID" value="WVZ03606.1"/>
    <property type="molecule type" value="Genomic_DNA"/>
</dbReference>
<feature type="signal peptide" evidence="1">
    <location>
        <begin position="1"/>
        <end position="24"/>
    </location>
</feature>
<keyword evidence="1" id="KW-0732">Signal</keyword>
<proteinExistence type="predicted"/>
<organism evidence="2 3">
    <name type="scientific">Vigna mungo</name>
    <name type="common">Black gram</name>
    <name type="synonym">Phaseolus mungo</name>
    <dbReference type="NCBI Taxonomy" id="3915"/>
    <lineage>
        <taxon>Eukaryota</taxon>
        <taxon>Viridiplantae</taxon>
        <taxon>Streptophyta</taxon>
        <taxon>Embryophyta</taxon>
        <taxon>Tracheophyta</taxon>
        <taxon>Spermatophyta</taxon>
        <taxon>Magnoliopsida</taxon>
        <taxon>eudicotyledons</taxon>
        <taxon>Gunneridae</taxon>
        <taxon>Pentapetalae</taxon>
        <taxon>rosids</taxon>
        <taxon>fabids</taxon>
        <taxon>Fabales</taxon>
        <taxon>Fabaceae</taxon>
        <taxon>Papilionoideae</taxon>
        <taxon>50 kb inversion clade</taxon>
        <taxon>NPAAA clade</taxon>
        <taxon>indigoferoid/millettioid clade</taxon>
        <taxon>Phaseoleae</taxon>
        <taxon>Vigna</taxon>
    </lineage>
</organism>
<evidence type="ECO:0000313" key="2">
    <source>
        <dbReference type="EMBL" id="WVZ03606.1"/>
    </source>
</evidence>
<gene>
    <name evidence="2" type="ORF">V8G54_024412</name>
</gene>
<protein>
    <submittedName>
        <fullName evidence="2">Uncharacterized protein</fullName>
    </submittedName>
</protein>